<name>A0A2G8SQB1_9APHY</name>
<dbReference type="Proteomes" id="UP000230002">
    <property type="component" value="Unassembled WGS sequence"/>
</dbReference>
<accession>A0A2G8SQB1</accession>
<evidence type="ECO:0000313" key="2">
    <source>
        <dbReference type="EMBL" id="PIL35758.1"/>
    </source>
</evidence>
<sequence length="105" mass="11251">MRNTDGQGALYTTWFGTHDIVSQSVVATTFELMSSNQFNTFTYNCGASAPDCTDPDDVAYVEPEVRATLPTVNGATDAIVYGAQESLSLALRDPARAASNACNYE</sequence>
<dbReference type="InterPro" id="IPR029463">
    <property type="entry name" value="Lys_MEP"/>
</dbReference>
<dbReference type="AlphaFoldDB" id="A0A2G8SQB1"/>
<dbReference type="InterPro" id="IPR024079">
    <property type="entry name" value="MetalloPept_cat_dom_sf"/>
</dbReference>
<feature type="domain" description="Lysine-specific metallo-endopeptidase" evidence="1">
    <location>
        <begin position="4"/>
        <end position="65"/>
    </location>
</feature>
<comment type="caution">
    <text evidence="2">The sequence shown here is derived from an EMBL/GenBank/DDBJ whole genome shotgun (WGS) entry which is preliminary data.</text>
</comment>
<protein>
    <recommendedName>
        <fullName evidence="1">Lysine-specific metallo-endopeptidase domain-containing protein</fullName>
    </recommendedName>
</protein>
<dbReference type="GO" id="GO:0004222">
    <property type="term" value="F:metalloendopeptidase activity"/>
    <property type="evidence" value="ECO:0007669"/>
    <property type="project" value="InterPro"/>
</dbReference>
<dbReference type="Pfam" id="PF14521">
    <property type="entry name" value="Aspzincin_M35"/>
    <property type="match status" value="1"/>
</dbReference>
<evidence type="ECO:0000259" key="1">
    <source>
        <dbReference type="Pfam" id="PF14521"/>
    </source>
</evidence>
<dbReference type="Gene3D" id="3.40.390.10">
    <property type="entry name" value="Collagenase (Catalytic Domain)"/>
    <property type="match status" value="1"/>
</dbReference>
<organism evidence="2 3">
    <name type="scientific">Ganoderma sinense ZZ0214-1</name>
    <dbReference type="NCBI Taxonomy" id="1077348"/>
    <lineage>
        <taxon>Eukaryota</taxon>
        <taxon>Fungi</taxon>
        <taxon>Dikarya</taxon>
        <taxon>Basidiomycota</taxon>
        <taxon>Agaricomycotina</taxon>
        <taxon>Agaricomycetes</taxon>
        <taxon>Polyporales</taxon>
        <taxon>Polyporaceae</taxon>
        <taxon>Ganoderma</taxon>
    </lineage>
</organism>
<dbReference type="OrthoDB" id="2756988at2759"/>
<dbReference type="EMBL" id="AYKW01000003">
    <property type="protein sequence ID" value="PIL35758.1"/>
    <property type="molecule type" value="Genomic_DNA"/>
</dbReference>
<dbReference type="SUPFAM" id="SSF55486">
    <property type="entry name" value="Metalloproteases ('zincins'), catalytic domain"/>
    <property type="match status" value="1"/>
</dbReference>
<proteinExistence type="predicted"/>
<evidence type="ECO:0000313" key="3">
    <source>
        <dbReference type="Proteomes" id="UP000230002"/>
    </source>
</evidence>
<reference evidence="2 3" key="1">
    <citation type="journal article" date="2015" name="Sci. Rep.">
        <title>Chromosome-level genome map provides insights into diverse defense mechanisms in the medicinal fungus Ganoderma sinense.</title>
        <authorList>
            <person name="Zhu Y."/>
            <person name="Xu J."/>
            <person name="Sun C."/>
            <person name="Zhou S."/>
            <person name="Xu H."/>
            <person name="Nelson D.R."/>
            <person name="Qian J."/>
            <person name="Song J."/>
            <person name="Luo H."/>
            <person name="Xiang L."/>
            <person name="Li Y."/>
            <person name="Xu Z."/>
            <person name="Ji A."/>
            <person name="Wang L."/>
            <person name="Lu S."/>
            <person name="Hayward A."/>
            <person name="Sun W."/>
            <person name="Li X."/>
            <person name="Schwartz D.C."/>
            <person name="Wang Y."/>
            <person name="Chen S."/>
        </authorList>
    </citation>
    <scope>NUCLEOTIDE SEQUENCE [LARGE SCALE GENOMIC DNA]</scope>
    <source>
        <strain evidence="2 3">ZZ0214-1</strain>
    </source>
</reference>
<gene>
    <name evidence="2" type="ORF">GSI_02488</name>
</gene>
<keyword evidence="3" id="KW-1185">Reference proteome</keyword>